<protein>
    <submittedName>
        <fullName evidence="2">Uncharacterized protein</fullName>
    </submittedName>
</protein>
<evidence type="ECO:0000313" key="3">
    <source>
        <dbReference type="Proteomes" id="UP000027120"/>
    </source>
</evidence>
<name>A0A067DF82_CITSI</name>
<keyword evidence="3" id="KW-1185">Reference proteome</keyword>
<dbReference type="Proteomes" id="UP000027120">
    <property type="component" value="Unassembled WGS sequence"/>
</dbReference>
<sequence>MLLQMLLSIFIRVKVLARWLFALIQPSLNKWQSYEQFPCPYNLPSRQFWLNIKQMWQ</sequence>
<reference evidence="2 3" key="1">
    <citation type="submission" date="2014-04" db="EMBL/GenBank/DDBJ databases">
        <authorList>
            <consortium name="International Citrus Genome Consortium"/>
            <person name="Gmitter F."/>
            <person name="Chen C."/>
            <person name="Farmerie W."/>
            <person name="Harkins T."/>
            <person name="Desany B."/>
            <person name="Mohiuddin M."/>
            <person name="Kodira C."/>
            <person name="Borodovsky M."/>
            <person name="Lomsadze A."/>
            <person name="Burns P."/>
            <person name="Jenkins J."/>
            <person name="Prochnik S."/>
            <person name="Shu S."/>
            <person name="Chapman J."/>
            <person name="Pitluck S."/>
            <person name="Schmutz J."/>
            <person name="Rokhsar D."/>
        </authorList>
    </citation>
    <scope>NUCLEOTIDE SEQUENCE</scope>
</reference>
<feature type="signal peptide" evidence="1">
    <location>
        <begin position="1"/>
        <end position="17"/>
    </location>
</feature>
<feature type="chain" id="PRO_5001638568" evidence="1">
    <location>
        <begin position="18"/>
        <end position="57"/>
    </location>
</feature>
<accession>A0A067DF82</accession>
<evidence type="ECO:0000313" key="2">
    <source>
        <dbReference type="EMBL" id="KDO37296.1"/>
    </source>
</evidence>
<keyword evidence="1" id="KW-0732">Signal</keyword>
<evidence type="ECO:0000256" key="1">
    <source>
        <dbReference type="SAM" id="SignalP"/>
    </source>
</evidence>
<dbReference type="EMBL" id="KK791205">
    <property type="protein sequence ID" value="KDO37296.1"/>
    <property type="molecule type" value="Genomic_DNA"/>
</dbReference>
<proteinExistence type="predicted"/>
<organism evidence="2 3">
    <name type="scientific">Citrus sinensis</name>
    <name type="common">Sweet orange</name>
    <name type="synonym">Citrus aurantium var. sinensis</name>
    <dbReference type="NCBI Taxonomy" id="2711"/>
    <lineage>
        <taxon>Eukaryota</taxon>
        <taxon>Viridiplantae</taxon>
        <taxon>Streptophyta</taxon>
        <taxon>Embryophyta</taxon>
        <taxon>Tracheophyta</taxon>
        <taxon>Spermatophyta</taxon>
        <taxon>Magnoliopsida</taxon>
        <taxon>eudicotyledons</taxon>
        <taxon>Gunneridae</taxon>
        <taxon>Pentapetalae</taxon>
        <taxon>rosids</taxon>
        <taxon>malvids</taxon>
        <taxon>Sapindales</taxon>
        <taxon>Rutaceae</taxon>
        <taxon>Aurantioideae</taxon>
        <taxon>Citrus</taxon>
    </lineage>
</organism>
<gene>
    <name evidence="2" type="ORF">CISIN_1g0354642mg</name>
</gene>
<dbReference type="AlphaFoldDB" id="A0A067DF82"/>